<evidence type="ECO:0000313" key="11">
    <source>
        <dbReference type="EMBL" id="STD12658.1"/>
    </source>
</evidence>
<keyword evidence="4" id="KW-0997">Cell inner membrane</keyword>
<dbReference type="InterPro" id="IPR013057">
    <property type="entry name" value="AA_transpt_TM"/>
</dbReference>
<dbReference type="Proteomes" id="UP000254118">
    <property type="component" value="Unassembled WGS sequence"/>
</dbReference>
<evidence type="ECO:0000256" key="2">
    <source>
        <dbReference type="ARBA" id="ARBA00022448"/>
    </source>
</evidence>
<evidence type="ECO:0000256" key="1">
    <source>
        <dbReference type="ARBA" id="ARBA00004429"/>
    </source>
</evidence>
<comment type="subcellular location">
    <subcellularLocation>
        <location evidence="1">Cell inner membrane</location>
        <topology evidence="1">Multi-pass membrane protein</topology>
    </subcellularLocation>
</comment>
<name>A0AA46BPE7_9MICO</name>
<keyword evidence="2" id="KW-0813">Transport</keyword>
<organism evidence="11 12">
    <name type="scientific">Dermatophilus congolensis</name>
    <dbReference type="NCBI Taxonomy" id="1863"/>
    <lineage>
        <taxon>Bacteria</taxon>
        <taxon>Bacillati</taxon>
        <taxon>Actinomycetota</taxon>
        <taxon>Actinomycetes</taxon>
        <taxon>Micrococcales</taxon>
        <taxon>Dermatophilaceae</taxon>
        <taxon>Dermatophilus</taxon>
    </lineage>
</organism>
<accession>A0AA46BPE7</accession>
<dbReference type="Gene3D" id="1.20.1740.10">
    <property type="entry name" value="Amino acid/polyamine transporter I"/>
    <property type="match status" value="1"/>
</dbReference>
<sequence>MADPKADVHSGNDQSPEHLTASDATSGPVGQASTKEPEIFDTPRWNKHDTSWVISLFGTAVGAGILFLPIRAGAAGLWPLVIMTLLIGPMTYFSHRALSRIICKSPRMGDDITLVVEDYFGSAAGKLITVLYFFAIYPIVLIYGVSITNTVDSLLVNQLGMPSPPRWILSAILIAALMAVMLSGEKIILMVTSWVVYPLIAILIGVSLYLVPQWDLSGLTQPQPLPSMLMTVWLTIPVLVFAFNHSPAISQFSLAMQRHYGYNSAEKASKILRANAIMLVLFTMGFVWSCVLALGPTELGKAREANLPVLSHIANVMANPIISYLGPIVAITAIVSSFFGHYFGAAEGAVGIVRAVTKGKVKQRSAQIGVAAFMFLTTWGAAVANPSILGLIETISGPVIASILYLMPMYAIHKVPALKPYRGKLSNVFITVAGLFAVGAIIVTMVQSFM</sequence>
<feature type="compositionally biased region" description="Basic and acidic residues" evidence="8">
    <location>
        <begin position="1"/>
        <end position="10"/>
    </location>
</feature>
<feature type="transmembrane region" description="Helical" evidence="9">
    <location>
        <begin position="52"/>
        <end position="70"/>
    </location>
</feature>
<evidence type="ECO:0000256" key="8">
    <source>
        <dbReference type="SAM" id="MobiDB-lite"/>
    </source>
</evidence>
<evidence type="ECO:0000256" key="7">
    <source>
        <dbReference type="ARBA" id="ARBA00023136"/>
    </source>
</evidence>
<keyword evidence="7 9" id="KW-0472">Membrane</keyword>
<feature type="transmembrane region" description="Helical" evidence="9">
    <location>
        <begin position="365"/>
        <end position="382"/>
    </location>
</feature>
<dbReference type="PANTHER" id="PTHR35334:SF2">
    <property type="entry name" value="SERINE TRANSPORTER SDAC"/>
    <property type="match status" value="1"/>
</dbReference>
<evidence type="ECO:0000256" key="5">
    <source>
        <dbReference type="ARBA" id="ARBA00022692"/>
    </source>
</evidence>
<evidence type="ECO:0000256" key="6">
    <source>
        <dbReference type="ARBA" id="ARBA00022989"/>
    </source>
</evidence>
<evidence type="ECO:0000256" key="4">
    <source>
        <dbReference type="ARBA" id="ARBA00022519"/>
    </source>
</evidence>
<protein>
    <submittedName>
        <fullName evidence="11">Serine transporter</fullName>
    </submittedName>
</protein>
<feature type="transmembrane region" description="Helical" evidence="9">
    <location>
        <begin position="231"/>
        <end position="255"/>
    </location>
</feature>
<gene>
    <name evidence="11" type="primary">sdaC</name>
    <name evidence="11" type="ORF">NCTC7915_01813</name>
</gene>
<dbReference type="RefSeq" id="WP_115031399.1">
    <property type="nucleotide sequence ID" value="NZ_UFYA01000001.1"/>
</dbReference>
<proteinExistence type="predicted"/>
<evidence type="ECO:0000313" key="12">
    <source>
        <dbReference type="Proteomes" id="UP000254118"/>
    </source>
</evidence>
<feature type="domain" description="Amino acid transporter transmembrane" evidence="10">
    <location>
        <begin position="53"/>
        <end position="445"/>
    </location>
</feature>
<evidence type="ECO:0000259" key="10">
    <source>
        <dbReference type="Pfam" id="PF01490"/>
    </source>
</evidence>
<comment type="caution">
    <text evidence="11">The sequence shown here is derived from an EMBL/GenBank/DDBJ whole genome shotgun (WGS) entry which is preliminary data.</text>
</comment>
<feature type="region of interest" description="Disordered" evidence="8">
    <location>
        <begin position="1"/>
        <end position="43"/>
    </location>
</feature>
<keyword evidence="3" id="KW-1003">Cell membrane</keyword>
<dbReference type="AlphaFoldDB" id="A0AA46BPE7"/>
<dbReference type="PANTHER" id="PTHR35334">
    <property type="entry name" value="SERINE TRANSPORTER"/>
    <property type="match status" value="1"/>
</dbReference>
<dbReference type="EMBL" id="UFYA01000001">
    <property type="protein sequence ID" value="STD12658.1"/>
    <property type="molecule type" value="Genomic_DNA"/>
</dbReference>
<dbReference type="InterPro" id="IPR018227">
    <property type="entry name" value="Amino_acid_transport_2"/>
</dbReference>
<feature type="transmembrane region" description="Helical" evidence="9">
    <location>
        <begin position="76"/>
        <end position="98"/>
    </location>
</feature>
<feature type="transmembrane region" description="Helical" evidence="9">
    <location>
        <begin position="428"/>
        <end position="449"/>
    </location>
</feature>
<keyword evidence="5 9" id="KW-0812">Transmembrane</keyword>
<feature type="transmembrane region" description="Helical" evidence="9">
    <location>
        <begin position="191"/>
        <end position="211"/>
    </location>
</feature>
<dbReference type="GO" id="GO:0005886">
    <property type="term" value="C:plasma membrane"/>
    <property type="evidence" value="ECO:0007669"/>
    <property type="project" value="UniProtKB-SubCell"/>
</dbReference>
<feature type="transmembrane region" description="Helical" evidence="9">
    <location>
        <begin position="388"/>
        <end position="407"/>
    </location>
</feature>
<feature type="transmembrane region" description="Helical" evidence="9">
    <location>
        <begin position="127"/>
        <end position="147"/>
    </location>
</feature>
<feature type="transmembrane region" description="Helical" evidence="9">
    <location>
        <begin position="167"/>
        <end position="184"/>
    </location>
</feature>
<evidence type="ECO:0000256" key="9">
    <source>
        <dbReference type="SAM" id="Phobius"/>
    </source>
</evidence>
<reference evidence="11 12" key="1">
    <citation type="submission" date="2018-06" db="EMBL/GenBank/DDBJ databases">
        <authorList>
            <consortium name="Pathogen Informatics"/>
            <person name="Doyle S."/>
        </authorList>
    </citation>
    <scope>NUCLEOTIDE SEQUENCE [LARGE SCALE GENOMIC DNA]</scope>
    <source>
        <strain evidence="11 12">NCTC7915</strain>
    </source>
</reference>
<dbReference type="GO" id="GO:0003333">
    <property type="term" value="P:amino acid transmembrane transport"/>
    <property type="evidence" value="ECO:0007669"/>
    <property type="project" value="InterPro"/>
</dbReference>
<feature type="transmembrane region" description="Helical" evidence="9">
    <location>
        <begin position="321"/>
        <end position="344"/>
    </location>
</feature>
<evidence type="ECO:0000256" key="3">
    <source>
        <dbReference type="ARBA" id="ARBA00022475"/>
    </source>
</evidence>
<keyword evidence="6 9" id="KW-1133">Transmembrane helix</keyword>
<dbReference type="Pfam" id="PF01490">
    <property type="entry name" value="Aa_trans"/>
    <property type="match status" value="1"/>
</dbReference>
<feature type="transmembrane region" description="Helical" evidence="9">
    <location>
        <begin position="276"/>
        <end position="295"/>
    </location>
</feature>